<reference evidence="7 8" key="1">
    <citation type="submission" date="2019-02" db="EMBL/GenBank/DDBJ databases">
        <title>Deep-cultivation of Planctomycetes and their phenomic and genomic characterization uncovers novel biology.</title>
        <authorList>
            <person name="Wiegand S."/>
            <person name="Jogler M."/>
            <person name="Boedeker C."/>
            <person name="Pinto D."/>
            <person name="Vollmers J."/>
            <person name="Rivas-Marin E."/>
            <person name="Kohn T."/>
            <person name="Peeters S.H."/>
            <person name="Heuer A."/>
            <person name="Rast P."/>
            <person name="Oberbeckmann S."/>
            <person name="Bunk B."/>
            <person name="Jeske O."/>
            <person name="Meyerdierks A."/>
            <person name="Storesund J.E."/>
            <person name="Kallscheuer N."/>
            <person name="Luecker S."/>
            <person name="Lage O.M."/>
            <person name="Pohl T."/>
            <person name="Merkel B.J."/>
            <person name="Hornburger P."/>
            <person name="Mueller R.-W."/>
            <person name="Bruemmer F."/>
            <person name="Labrenz M."/>
            <person name="Spormann A.M."/>
            <person name="Op den Camp H."/>
            <person name="Overmann J."/>
            <person name="Amann R."/>
            <person name="Jetten M.S.M."/>
            <person name="Mascher T."/>
            <person name="Medema M.H."/>
            <person name="Devos D.P."/>
            <person name="Kaster A.-K."/>
            <person name="Ovreas L."/>
            <person name="Rohde M."/>
            <person name="Galperin M.Y."/>
            <person name="Jogler C."/>
        </authorList>
    </citation>
    <scope>NUCLEOTIDE SEQUENCE [LARGE SCALE GENOMIC DNA]</scope>
    <source>
        <strain evidence="7 8">EC9</strain>
    </source>
</reference>
<dbReference type="NCBIfam" id="TIGR02603">
    <property type="entry name" value="CxxCH_TIGR02603"/>
    <property type="match status" value="1"/>
</dbReference>
<dbReference type="Pfam" id="PF13646">
    <property type="entry name" value="HEAT_2"/>
    <property type="match status" value="1"/>
</dbReference>
<protein>
    <submittedName>
        <fullName evidence="7">Arylsulfatase</fullName>
        <ecNumber evidence="7">3.1.6.1</ecNumber>
    </submittedName>
</protein>
<accession>A0A517M7W5</accession>
<name>A0A517M7W5_9BACT</name>
<evidence type="ECO:0000256" key="1">
    <source>
        <dbReference type="ARBA" id="ARBA00022617"/>
    </source>
</evidence>
<proteinExistence type="predicted"/>
<dbReference type="KEGG" id="ruv:EC9_51910"/>
<dbReference type="RefSeq" id="WP_145348687.1">
    <property type="nucleotide sequence ID" value="NZ_CP036261.1"/>
</dbReference>
<keyword evidence="2 4" id="KW-0479">Metal-binding</keyword>
<dbReference type="Gene3D" id="2.120.10.30">
    <property type="entry name" value="TolB, C-terminal domain"/>
    <property type="match status" value="1"/>
</dbReference>
<dbReference type="InterPro" id="IPR011041">
    <property type="entry name" value="Quinoprot_gluc/sorb_DH_b-prop"/>
</dbReference>
<dbReference type="EMBL" id="CP036261">
    <property type="protein sequence ID" value="QDS90972.1"/>
    <property type="molecule type" value="Genomic_DNA"/>
</dbReference>
<dbReference type="GO" id="GO:0046872">
    <property type="term" value="F:metal ion binding"/>
    <property type="evidence" value="ECO:0007669"/>
    <property type="project" value="UniProtKB-KW"/>
</dbReference>
<dbReference type="SUPFAM" id="SSF53649">
    <property type="entry name" value="Alkaline phosphatase-like"/>
    <property type="match status" value="1"/>
</dbReference>
<gene>
    <name evidence="7" type="primary">atsA_34</name>
    <name evidence="7" type="ORF">EC9_51910</name>
</gene>
<dbReference type="InterPro" id="IPR000917">
    <property type="entry name" value="Sulfatase_N"/>
</dbReference>
<evidence type="ECO:0000256" key="3">
    <source>
        <dbReference type="ARBA" id="ARBA00023004"/>
    </source>
</evidence>
<evidence type="ECO:0000256" key="4">
    <source>
        <dbReference type="PROSITE-ProRule" id="PRU00433"/>
    </source>
</evidence>
<organism evidence="7 8">
    <name type="scientific">Rosistilla ulvae</name>
    <dbReference type="NCBI Taxonomy" id="1930277"/>
    <lineage>
        <taxon>Bacteria</taxon>
        <taxon>Pseudomonadati</taxon>
        <taxon>Planctomycetota</taxon>
        <taxon>Planctomycetia</taxon>
        <taxon>Pirellulales</taxon>
        <taxon>Pirellulaceae</taxon>
        <taxon>Rosistilla</taxon>
    </lineage>
</organism>
<dbReference type="InterPro" id="IPR009056">
    <property type="entry name" value="Cyt_c-like_dom"/>
</dbReference>
<dbReference type="InterPro" id="IPR013428">
    <property type="entry name" value="Membrane-bound_put_N"/>
</dbReference>
<dbReference type="InterPro" id="IPR036909">
    <property type="entry name" value="Cyt_c-like_dom_sf"/>
</dbReference>
<dbReference type="SMART" id="SM00567">
    <property type="entry name" value="EZ_HEAT"/>
    <property type="match status" value="6"/>
</dbReference>
<keyword evidence="5" id="KW-0732">Signal</keyword>
<dbReference type="InterPro" id="IPR004155">
    <property type="entry name" value="PBS_lyase_HEAT"/>
</dbReference>
<dbReference type="Proteomes" id="UP000319557">
    <property type="component" value="Chromosome"/>
</dbReference>
<dbReference type="OrthoDB" id="9770043at2"/>
<evidence type="ECO:0000313" key="8">
    <source>
        <dbReference type="Proteomes" id="UP000319557"/>
    </source>
</evidence>
<dbReference type="InterPro" id="IPR011042">
    <property type="entry name" value="6-blade_b-propeller_TolB-like"/>
</dbReference>
<dbReference type="SUPFAM" id="SSF46626">
    <property type="entry name" value="Cytochrome c"/>
    <property type="match status" value="1"/>
</dbReference>
<dbReference type="GO" id="GO:0004065">
    <property type="term" value="F:arylsulfatase activity"/>
    <property type="evidence" value="ECO:0007669"/>
    <property type="project" value="UniProtKB-EC"/>
</dbReference>
<dbReference type="InterPro" id="IPR011989">
    <property type="entry name" value="ARM-like"/>
</dbReference>
<dbReference type="GO" id="GO:0020037">
    <property type="term" value="F:heme binding"/>
    <property type="evidence" value="ECO:0007669"/>
    <property type="project" value="InterPro"/>
</dbReference>
<feature type="chain" id="PRO_5022092399" evidence="5">
    <location>
        <begin position="22"/>
        <end position="1496"/>
    </location>
</feature>
<dbReference type="InterPro" id="IPR016024">
    <property type="entry name" value="ARM-type_fold"/>
</dbReference>
<dbReference type="SUPFAM" id="SSF50952">
    <property type="entry name" value="Soluble quinoprotein glucose dehydrogenase"/>
    <property type="match status" value="1"/>
</dbReference>
<dbReference type="Gene3D" id="1.25.10.10">
    <property type="entry name" value="Leucine-rich Repeat Variant"/>
    <property type="match status" value="2"/>
</dbReference>
<dbReference type="PANTHER" id="PTHR33546">
    <property type="entry name" value="LARGE, MULTIFUNCTIONAL SECRETED PROTEIN-RELATED"/>
    <property type="match status" value="1"/>
</dbReference>
<dbReference type="Pfam" id="PF00884">
    <property type="entry name" value="Sulfatase"/>
    <property type="match status" value="1"/>
</dbReference>
<dbReference type="InterPro" id="IPR013427">
    <property type="entry name" value="Haem-bd_dom_put"/>
</dbReference>
<evidence type="ECO:0000256" key="5">
    <source>
        <dbReference type="SAM" id="SignalP"/>
    </source>
</evidence>
<evidence type="ECO:0000313" key="7">
    <source>
        <dbReference type="EMBL" id="QDS90972.1"/>
    </source>
</evidence>
<evidence type="ECO:0000259" key="6">
    <source>
        <dbReference type="PROSITE" id="PS51007"/>
    </source>
</evidence>
<dbReference type="PROSITE" id="PS51007">
    <property type="entry name" value="CYTC"/>
    <property type="match status" value="1"/>
</dbReference>
<keyword evidence="1 4" id="KW-0349">Heme</keyword>
<dbReference type="InterPro" id="IPR017850">
    <property type="entry name" value="Alkaline_phosphatase_core_sf"/>
</dbReference>
<keyword evidence="7" id="KW-0378">Hydrolase</keyword>
<evidence type="ECO:0000256" key="2">
    <source>
        <dbReference type="ARBA" id="ARBA00022723"/>
    </source>
</evidence>
<sequence length="1496" mass="162359" precursor="true">MFDRRCLLALGVVLFSIGSLAAAPSRPNVVFILTDNHGAWTLGCYGNQEIKTPHLDKLAAEGVRFDNAFAVNPVCSPNRATLLTGLIPSQHGVHSYLHGGRWQSGPDARNTIAPFMSVPAVLKESGYACGLVGKWHLGGNMSPQSGLDDYWITKPVGGSGTFYGDQVIENGKQRSEPQYTTDLWTDHAVKFIRQQAAVEKPFFLYLAYNGPYALSNLLLREGKNRHAEAYRGKSLDSFPDGKPHPWQYNNKDFQNNPVSIARVATEVSGVDDGVGEIMQTLAELGIDENTIVIFTGDQGWAGGHGGLFGMGDHTRPTMVTDPMMQVPLIWRHPGAIDAGKTSDLLTCNYDFAPTLLNYLGLGDSIPESANLPGRDTSGELRGQPLQRSVDDAVFFEFETLRSIRTNDWKLIRRFPNGPDELFDLKADPEEQYNRIAEQPQVAGDLSARLERFFNEHADPKYDLWNGGDAQTVLFEPVPEKKQPLPAVEPPALSEGYAPAELTVPEGYSVELVAGPPMIQHPMMASFDDRGRLFVAESAGLNLRSDDLEEQLPNSIVMLEDTDRDGRFDRRSLFADKMTLPMGAAWHAGSLYVAAPPNIWRLQDTDDDGVADVREKLVSGFGYNGNAASIHGCFVSPDGRIYWCDGRHGHEFKDDAGNVTSKGSGSYIFSCRPDGSDVRAHCGGGMDNPVEVDFTETGDVFGTVNILKTSPREDCLVHWLHGGTYPHSQRVLSEFKRTGDLLEPVFSFGHVAVSGMARYRSGVIDRSFRDDIFVTIFNTGEVVRCTWNEEGSSFRSEMSPFLKSSSPDFHPTDILEDADGSLLVVDTGGWFRIGCPTSQIAKPEQFGGIYRITRDGVTNLPDPWGHALDWQDPPISDLVRRLRDTRFKVRERAIAECAARGDQAVASLKSTIDRQPYPDGRLGALWALARIGTPAAQAVVRQALTNRFAPMRKAACQILASNPDPEATAGLIELLQDDSPQIRRVAAKALGRTADPAAVGPLLASLSHSVDRSEQHAIIYALIEIDAIDPTRKGVVADSAATRLGALIAIDQLDSGSLTAEEMTRLLDDPDDPVRAAALQIIRQHAEFRDAALATLQQWFGDGRDVTELLAAFLSDPSIAAWAAEQFSSPSLNDSQRRELLTAIARAESPHSASLASVVVKQLADAEDSQRMLVIAAAGKLRSPQIAESLAAIAHDSRTSTSVRLAAVAAAAVTNKSLDAESFELLIETLADEAAGTDASSAVAILSRAYLTSPQLIQLSRHLRGLSPTSLADLLVAYSRDRNPEVALALIEALQSSTHGGLLSEAQVTVAIGGHAPEVRAAADPLLERIRQHAQTTSEKLARWKSKLSSGDPVRGREVFFGKKAQCASCHRVGDASLAGGAVEGNPIGPDLSRIGRIRGSHDLLEAILFPSASFAREFEPYSVLTSSGQLLNGLLKQTGSIDTVTLQGATGDPIEIDRDEIEQMKPGSVSIMPQGLHESLTDQEMADLIGYLQSLR</sequence>
<dbReference type="InterPro" id="IPR055557">
    <property type="entry name" value="DUF7133"/>
</dbReference>
<feature type="domain" description="Cytochrome c" evidence="6">
    <location>
        <begin position="1350"/>
        <end position="1496"/>
    </location>
</feature>
<dbReference type="Pfam" id="PF23500">
    <property type="entry name" value="DUF7133"/>
    <property type="match status" value="1"/>
</dbReference>
<keyword evidence="3 4" id="KW-0408">Iron</keyword>
<dbReference type="Gene3D" id="3.40.720.10">
    <property type="entry name" value="Alkaline Phosphatase, subunit A"/>
    <property type="match status" value="1"/>
</dbReference>
<dbReference type="Gene3D" id="1.10.760.10">
    <property type="entry name" value="Cytochrome c-like domain"/>
    <property type="match status" value="1"/>
</dbReference>
<dbReference type="GO" id="GO:0009055">
    <property type="term" value="F:electron transfer activity"/>
    <property type="evidence" value="ECO:0007669"/>
    <property type="project" value="InterPro"/>
</dbReference>
<dbReference type="SUPFAM" id="SSF48371">
    <property type="entry name" value="ARM repeat"/>
    <property type="match status" value="1"/>
</dbReference>
<dbReference type="NCBIfam" id="TIGR02604">
    <property type="entry name" value="Piru_Ver_Nterm"/>
    <property type="match status" value="1"/>
</dbReference>
<dbReference type="EC" id="3.1.6.1" evidence="7"/>
<feature type="signal peptide" evidence="5">
    <location>
        <begin position="1"/>
        <end position="21"/>
    </location>
</feature>
<dbReference type="PANTHER" id="PTHR33546:SF1">
    <property type="entry name" value="LARGE, MULTIFUNCTIONAL SECRETED PROTEIN"/>
    <property type="match status" value="1"/>
</dbReference>
<keyword evidence="8" id="KW-1185">Reference proteome</keyword>